<dbReference type="InterPro" id="IPR001152">
    <property type="entry name" value="Beta-thymosin"/>
</dbReference>
<organism evidence="6 7">
    <name type="scientific">Odocoileus virginianus</name>
    <name type="common">White-tailed deer</name>
    <dbReference type="NCBI Taxonomy" id="9874"/>
    <lineage>
        <taxon>Eukaryota</taxon>
        <taxon>Metazoa</taxon>
        <taxon>Chordata</taxon>
        <taxon>Craniata</taxon>
        <taxon>Vertebrata</taxon>
        <taxon>Euteleostomi</taxon>
        <taxon>Mammalia</taxon>
        <taxon>Eutheria</taxon>
        <taxon>Laurasiatheria</taxon>
        <taxon>Artiodactyla</taxon>
        <taxon>Ruminantia</taxon>
        <taxon>Pecora</taxon>
        <taxon>Cervidae</taxon>
        <taxon>Odocoileinae</taxon>
        <taxon>Odocoileus</taxon>
    </lineage>
</organism>
<dbReference type="PANTHER" id="PTHR12021">
    <property type="entry name" value="THYMOSIN BETA"/>
    <property type="match status" value="1"/>
</dbReference>
<evidence type="ECO:0000256" key="5">
    <source>
        <dbReference type="SAM" id="MobiDB-lite"/>
    </source>
</evidence>
<evidence type="ECO:0000256" key="3">
    <source>
        <dbReference type="ARBA" id="ARBA00022490"/>
    </source>
</evidence>
<evidence type="ECO:0000313" key="6">
    <source>
        <dbReference type="Proteomes" id="UP001652640"/>
    </source>
</evidence>
<reference evidence="6" key="1">
    <citation type="journal article" date="2022" name="J. Hered.">
        <title>A De Novo Chromosome-Level Genome Assembly of the White-Tailed Deer, Odocoileus Virginianus.</title>
        <authorList>
            <person name="London E.W."/>
            <person name="Roca A.L."/>
            <person name="Novakofski J.E."/>
            <person name="Mateus-Pinilla N.E."/>
        </authorList>
    </citation>
    <scope>NUCLEOTIDE SEQUENCE [LARGE SCALE GENOMIC DNA]</scope>
</reference>
<dbReference type="PANTHER" id="PTHR12021:SF17">
    <property type="entry name" value="THYMOSIN BETA"/>
    <property type="match status" value="1"/>
</dbReference>
<feature type="compositionally biased region" description="Basic and acidic residues" evidence="5">
    <location>
        <begin position="51"/>
        <end position="62"/>
    </location>
</feature>
<evidence type="ECO:0000256" key="4">
    <source>
        <dbReference type="ARBA" id="ARBA00023212"/>
    </source>
</evidence>
<dbReference type="Gene3D" id="1.20.5.520">
    <property type="entry name" value="Single helix bin"/>
    <property type="match status" value="1"/>
</dbReference>
<evidence type="ECO:0000256" key="2">
    <source>
        <dbReference type="ARBA" id="ARBA00009511"/>
    </source>
</evidence>
<evidence type="ECO:0000313" key="7">
    <source>
        <dbReference type="RefSeq" id="XP_070312247.1"/>
    </source>
</evidence>
<dbReference type="Proteomes" id="UP001652640">
    <property type="component" value="Chromosome 26"/>
</dbReference>
<comment type="subcellular location">
    <subcellularLocation>
        <location evidence="1">Cytoplasm</location>
        <location evidence="1">Cytoskeleton</location>
    </subcellularLocation>
</comment>
<dbReference type="SMART" id="SM00152">
    <property type="entry name" value="THY"/>
    <property type="match status" value="1"/>
</dbReference>
<dbReference type="GeneID" id="139031300"/>
<protein>
    <submittedName>
        <fullName evidence="7">Thymosin beta-4-like</fullName>
    </submittedName>
</protein>
<sequence length="62" mass="7040">MAAIADLTHSQLAQLRLQPCLTNPPDMAEIEKFCKKKKSRMQEKNPLPSKEMIEKEKQAGES</sequence>
<dbReference type="RefSeq" id="XP_070312247.1">
    <property type="nucleotide sequence ID" value="XM_070456146.1"/>
</dbReference>
<accession>A0ABM4H9K4</accession>
<proteinExistence type="inferred from homology"/>
<name>A0ABM4H9K4_ODOVR</name>
<dbReference type="Pfam" id="PF01290">
    <property type="entry name" value="Thymosin"/>
    <property type="match status" value="1"/>
</dbReference>
<keyword evidence="3" id="KW-0963">Cytoplasm</keyword>
<gene>
    <name evidence="7" type="primary">LOC139031300</name>
</gene>
<dbReference type="InterPro" id="IPR038386">
    <property type="entry name" value="Beta-thymosin_sf"/>
</dbReference>
<reference evidence="7" key="2">
    <citation type="submission" date="2025-08" db="UniProtKB">
        <authorList>
            <consortium name="RefSeq"/>
        </authorList>
    </citation>
    <scope>IDENTIFICATION</scope>
    <source>
        <tissue evidence="7">Tongue muscle</tissue>
    </source>
</reference>
<keyword evidence="6" id="KW-1185">Reference proteome</keyword>
<keyword evidence="4" id="KW-0206">Cytoskeleton</keyword>
<feature type="region of interest" description="Disordered" evidence="5">
    <location>
        <begin position="35"/>
        <end position="62"/>
    </location>
</feature>
<evidence type="ECO:0000256" key="1">
    <source>
        <dbReference type="ARBA" id="ARBA00004245"/>
    </source>
</evidence>
<comment type="similarity">
    <text evidence="2">Belongs to the thymosin beta family.</text>
</comment>